<dbReference type="FunFam" id="2.40.10.10:FF:000047">
    <property type="entry name" value="Trypsin eta"/>
    <property type="match status" value="1"/>
</dbReference>
<accession>B4N9L0</accession>
<name>B4N9L0_DROWI</name>
<dbReference type="Proteomes" id="UP000007798">
    <property type="component" value="Unassembled WGS sequence"/>
</dbReference>
<sequence length="263" mass="28437">MKFLYIYLLAILHLSQGKRILGPLQAYEAPSNRIMGGQDAAIGSAPYQVSLQPIVGAHNCGGAILNEQWVITAGHCVANYVPALINVVTGTNRYAEPGAVYYTSEIHLHCMYDLPYMHNDIALIKLTENITFNELTQPIDLPRGPVREGDDILLTGWGAEVAYGSSKEDLQELSLGFVPLDECKEIFNQTSNMGVGHICTFSKAGEGACHGDSGGPLVSNGCLVGLVNWGRPCGQGLPDVQASVYYYLDWIRNVISGNSKCST</sequence>
<dbReference type="InterPro" id="IPR033116">
    <property type="entry name" value="TRYPSIN_SER"/>
</dbReference>
<dbReference type="AlphaFoldDB" id="B4N9L0"/>
<dbReference type="GO" id="GO:0005576">
    <property type="term" value="C:extracellular region"/>
    <property type="evidence" value="ECO:0007669"/>
    <property type="project" value="UniProtKB-SubCell"/>
</dbReference>
<dbReference type="SMART" id="SM00020">
    <property type="entry name" value="Tryp_SPc"/>
    <property type="match status" value="1"/>
</dbReference>
<evidence type="ECO:0000256" key="2">
    <source>
        <dbReference type="ARBA" id="ARBA00007664"/>
    </source>
</evidence>
<dbReference type="InterPro" id="IPR001314">
    <property type="entry name" value="Peptidase_S1A"/>
</dbReference>
<dbReference type="InterPro" id="IPR009003">
    <property type="entry name" value="Peptidase_S1_PA"/>
</dbReference>
<evidence type="ECO:0000256" key="8">
    <source>
        <dbReference type="ARBA" id="ARBA00023145"/>
    </source>
</evidence>
<evidence type="ECO:0000256" key="4">
    <source>
        <dbReference type="ARBA" id="ARBA00022670"/>
    </source>
</evidence>
<evidence type="ECO:0000256" key="9">
    <source>
        <dbReference type="ARBA" id="ARBA00023157"/>
    </source>
</evidence>
<dbReference type="PRINTS" id="PR00722">
    <property type="entry name" value="CHYMOTRYPSIN"/>
</dbReference>
<dbReference type="SMR" id="B4N9L0"/>
<dbReference type="eggNOG" id="KOG3627">
    <property type="taxonomic scope" value="Eukaryota"/>
</dbReference>
<evidence type="ECO:0000256" key="11">
    <source>
        <dbReference type="SAM" id="SignalP"/>
    </source>
</evidence>
<organism evidence="13 14">
    <name type="scientific">Drosophila willistoni</name>
    <name type="common">Fruit fly</name>
    <dbReference type="NCBI Taxonomy" id="7260"/>
    <lineage>
        <taxon>Eukaryota</taxon>
        <taxon>Metazoa</taxon>
        <taxon>Ecdysozoa</taxon>
        <taxon>Arthropoda</taxon>
        <taxon>Hexapoda</taxon>
        <taxon>Insecta</taxon>
        <taxon>Pterygota</taxon>
        <taxon>Neoptera</taxon>
        <taxon>Endopterygota</taxon>
        <taxon>Diptera</taxon>
        <taxon>Brachycera</taxon>
        <taxon>Muscomorpha</taxon>
        <taxon>Ephydroidea</taxon>
        <taxon>Drosophilidae</taxon>
        <taxon>Drosophila</taxon>
        <taxon>Sophophora</taxon>
    </lineage>
</organism>
<evidence type="ECO:0000313" key="13">
    <source>
        <dbReference type="EMBL" id="EDW81686.2"/>
    </source>
</evidence>
<dbReference type="InterPro" id="IPR018114">
    <property type="entry name" value="TRYPSIN_HIS"/>
</dbReference>
<evidence type="ECO:0000256" key="7">
    <source>
        <dbReference type="ARBA" id="ARBA00022825"/>
    </source>
</evidence>
<feature type="chain" id="PRO_5006458280" description="Peptidase S1 domain-containing protein" evidence="11">
    <location>
        <begin position="18"/>
        <end position="263"/>
    </location>
</feature>
<dbReference type="PANTHER" id="PTHR24276">
    <property type="entry name" value="POLYSERASE-RELATED"/>
    <property type="match status" value="1"/>
</dbReference>
<dbReference type="InterPro" id="IPR001254">
    <property type="entry name" value="Trypsin_dom"/>
</dbReference>
<dbReference type="GO" id="GO:0004252">
    <property type="term" value="F:serine-type endopeptidase activity"/>
    <property type="evidence" value="ECO:0007669"/>
    <property type="project" value="InterPro"/>
</dbReference>
<keyword evidence="6 10" id="KW-0378">Hydrolase</keyword>
<keyword evidence="9" id="KW-1015">Disulfide bond</keyword>
<keyword evidence="5 11" id="KW-0732">Signal</keyword>
<dbReference type="CDD" id="cd00190">
    <property type="entry name" value="Tryp_SPc"/>
    <property type="match status" value="1"/>
</dbReference>
<dbReference type="Pfam" id="PF00089">
    <property type="entry name" value="Trypsin"/>
    <property type="match status" value="1"/>
</dbReference>
<keyword evidence="4 10" id="KW-0645">Protease</keyword>
<keyword evidence="3" id="KW-0964">Secreted</keyword>
<dbReference type="GO" id="GO:0016485">
    <property type="term" value="P:protein processing"/>
    <property type="evidence" value="ECO:0007669"/>
    <property type="project" value="UniProtKB-ARBA"/>
</dbReference>
<dbReference type="InParanoid" id="B4N9L0"/>
<dbReference type="KEGG" id="dwi:6647488"/>
<evidence type="ECO:0000256" key="10">
    <source>
        <dbReference type="RuleBase" id="RU363034"/>
    </source>
</evidence>
<comment type="similarity">
    <text evidence="2">Belongs to the peptidase S1 family.</text>
</comment>
<dbReference type="STRING" id="7260.B4N9L0"/>
<dbReference type="SUPFAM" id="SSF50494">
    <property type="entry name" value="Trypsin-like serine proteases"/>
    <property type="match status" value="1"/>
</dbReference>
<protein>
    <recommendedName>
        <fullName evidence="12">Peptidase S1 domain-containing protein</fullName>
    </recommendedName>
</protein>
<dbReference type="PANTHER" id="PTHR24276:SF96">
    <property type="entry name" value="PEPTIDASE S1 DOMAIN-CONTAINING PROTEIN"/>
    <property type="match status" value="1"/>
</dbReference>
<dbReference type="Gene3D" id="2.40.10.10">
    <property type="entry name" value="Trypsin-like serine proteases"/>
    <property type="match status" value="2"/>
</dbReference>
<proteinExistence type="inferred from homology"/>
<evidence type="ECO:0000256" key="5">
    <source>
        <dbReference type="ARBA" id="ARBA00022729"/>
    </source>
</evidence>
<feature type="signal peptide" evidence="11">
    <location>
        <begin position="1"/>
        <end position="17"/>
    </location>
</feature>
<dbReference type="MEROPS" id="S01.A97"/>
<dbReference type="PROSITE" id="PS00134">
    <property type="entry name" value="TRYPSIN_HIS"/>
    <property type="match status" value="1"/>
</dbReference>
<dbReference type="InterPro" id="IPR050430">
    <property type="entry name" value="Peptidase_S1"/>
</dbReference>
<keyword evidence="8" id="KW-0865">Zymogen</keyword>
<evidence type="ECO:0000259" key="12">
    <source>
        <dbReference type="PROSITE" id="PS50240"/>
    </source>
</evidence>
<keyword evidence="14" id="KW-1185">Reference proteome</keyword>
<evidence type="ECO:0000256" key="3">
    <source>
        <dbReference type="ARBA" id="ARBA00022525"/>
    </source>
</evidence>
<evidence type="ECO:0000313" key="14">
    <source>
        <dbReference type="Proteomes" id="UP000007798"/>
    </source>
</evidence>
<dbReference type="EMBL" id="CH964232">
    <property type="protein sequence ID" value="EDW81686.2"/>
    <property type="molecule type" value="Genomic_DNA"/>
</dbReference>
<dbReference type="HOGENOM" id="CLU_006842_7_4_1"/>
<dbReference type="OrthoDB" id="8440449at2759"/>
<dbReference type="PROSITE" id="PS50240">
    <property type="entry name" value="TRYPSIN_DOM"/>
    <property type="match status" value="1"/>
</dbReference>
<feature type="domain" description="Peptidase S1" evidence="12">
    <location>
        <begin position="34"/>
        <end position="256"/>
    </location>
</feature>
<keyword evidence="7 10" id="KW-0720">Serine protease</keyword>
<dbReference type="PROSITE" id="PS00135">
    <property type="entry name" value="TRYPSIN_SER"/>
    <property type="match status" value="1"/>
</dbReference>
<comment type="subcellular location">
    <subcellularLocation>
        <location evidence="1">Secreted</location>
    </subcellularLocation>
</comment>
<dbReference type="InterPro" id="IPR043504">
    <property type="entry name" value="Peptidase_S1_PA_chymotrypsin"/>
</dbReference>
<evidence type="ECO:0000256" key="1">
    <source>
        <dbReference type="ARBA" id="ARBA00004613"/>
    </source>
</evidence>
<evidence type="ECO:0000256" key="6">
    <source>
        <dbReference type="ARBA" id="ARBA00022801"/>
    </source>
</evidence>
<gene>
    <name evidence="13" type="primary">Dwil\GK12196</name>
    <name evidence="13" type="ORF">Dwil_GK12196</name>
</gene>
<reference evidence="13 14" key="1">
    <citation type="journal article" date="2007" name="Nature">
        <title>Evolution of genes and genomes on the Drosophila phylogeny.</title>
        <authorList>
            <consortium name="Drosophila 12 Genomes Consortium"/>
            <person name="Clark A.G."/>
            <person name="Eisen M.B."/>
            <person name="Smith D.R."/>
            <person name="Bergman C.M."/>
            <person name="Oliver B."/>
            <person name="Markow T.A."/>
            <person name="Kaufman T.C."/>
            <person name="Kellis M."/>
            <person name="Gelbart W."/>
            <person name="Iyer V.N."/>
            <person name="Pollard D.A."/>
            <person name="Sackton T.B."/>
            <person name="Larracuente A.M."/>
            <person name="Singh N.D."/>
            <person name="Abad J.P."/>
            <person name="Abt D.N."/>
            <person name="Adryan B."/>
            <person name="Aguade M."/>
            <person name="Akashi H."/>
            <person name="Anderson W.W."/>
            <person name="Aquadro C.F."/>
            <person name="Ardell D.H."/>
            <person name="Arguello R."/>
            <person name="Artieri C.G."/>
            <person name="Barbash D.A."/>
            <person name="Barker D."/>
            <person name="Barsanti P."/>
            <person name="Batterham P."/>
            <person name="Batzoglou S."/>
            <person name="Begun D."/>
            <person name="Bhutkar A."/>
            <person name="Blanco E."/>
            <person name="Bosak S.A."/>
            <person name="Bradley R.K."/>
            <person name="Brand A.D."/>
            <person name="Brent M.R."/>
            <person name="Brooks A.N."/>
            <person name="Brown R.H."/>
            <person name="Butlin R.K."/>
            <person name="Caggese C."/>
            <person name="Calvi B.R."/>
            <person name="Bernardo de Carvalho A."/>
            <person name="Caspi A."/>
            <person name="Castrezana S."/>
            <person name="Celniker S.E."/>
            <person name="Chang J.L."/>
            <person name="Chapple C."/>
            <person name="Chatterji S."/>
            <person name="Chinwalla A."/>
            <person name="Civetta A."/>
            <person name="Clifton S.W."/>
            <person name="Comeron J.M."/>
            <person name="Costello J.C."/>
            <person name="Coyne J.A."/>
            <person name="Daub J."/>
            <person name="David R.G."/>
            <person name="Delcher A.L."/>
            <person name="Delehaunty K."/>
            <person name="Do C.B."/>
            <person name="Ebling H."/>
            <person name="Edwards K."/>
            <person name="Eickbush T."/>
            <person name="Evans J.D."/>
            <person name="Filipski A."/>
            <person name="Findeiss S."/>
            <person name="Freyhult E."/>
            <person name="Fulton L."/>
            <person name="Fulton R."/>
            <person name="Garcia A.C."/>
            <person name="Gardiner A."/>
            <person name="Garfield D.A."/>
            <person name="Garvin B.E."/>
            <person name="Gibson G."/>
            <person name="Gilbert D."/>
            <person name="Gnerre S."/>
            <person name="Godfrey J."/>
            <person name="Good R."/>
            <person name="Gotea V."/>
            <person name="Gravely B."/>
            <person name="Greenberg A.J."/>
            <person name="Griffiths-Jones S."/>
            <person name="Gross S."/>
            <person name="Guigo R."/>
            <person name="Gustafson E.A."/>
            <person name="Haerty W."/>
            <person name="Hahn M.W."/>
            <person name="Halligan D.L."/>
            <person name="Halpern A.L."/>
            <person name="Halter G.M."/>
            <person name="Han M.V."/>
            <person name="Heger A."/>
            <person name="Hillier L."/>
            <person name="Hinrichs A.S."/>
            <person name="Holmes I."/>
            <person name="Hoskins R.A."/>
            <person name="Hubisz M.J."/>
            <person name="Hultmark D."/>
            <person name="Huntley M.A."/>
            <person name="Jaffe D.B."/>
            <person name="Jagadeeshan S."/>
            <person name="Jeck W.R."/>
            <person name="Johnson J."/>
            <person name="Jones C.D."/>
            <person name="Jordan W.C."/>
            <person name="Karpen G.H."/>
            <person name="Kataoka E."/>
            <person name="Keightley P.D."/>
            <person name="Kheradpour P."/>
            <person name="Kirkness E.F."/>
            <person name="Koerich L.B."/>
            <person name="Kristiansen K."/>
            <person name="Kudrna D."/>
            <person name="Kulathinal R.J."/>
            <person name="Kumar S."/>
            <person name="Kwok R."/>
            <person name="Lander E."/>
            <person name="Langley C.H."/>
            <person name="Lapoint R."/>
            <person name="Lazzaro B.P."/>
            <person name="Lee S.J."/>
            <person name="Levesque L."/>
            <person name="Li R."/>
            <person name="Lin C.F."/>
            <person name="Lin M.F."/>
            <person name="Lindblad-Toh K."/>
            <person name="Llopart A."/>
            <person name="Long M."/>
            <person name="Low L."/>
            <person name="Lozovsky E."/>
            <person name="Lu J."/>
            <person name="Luo M."/>
            <person name="Machado C.A."/>
            <person name="Makalowski W."/>
            <person name="Marzo M."/>
            <person name="Matsuda M."/>
            <person name="Matzkin L."/>
            <person name="McAllister B."/>
            <person name="McBride C.S."/>
            <person name="McKernan B."/>
            <person name="McKernan K."/>
            <person name="Mendez-Lago M."/>
            <person name="Minx P."/>
            <person name="Mollenhauer M.U."/>
            <person name="Montooth K."/>
            <person name="Mount S.M."/>
            <person name="Mu X."/>
            <person name="Myers E."/>
            <person name="Negre B."/>
            <person name="Newfeld S."/>
            <person name="Nielsen R."/>
            <person name="Noor M.A."/>
            <person name="O'Grady P."/>
            <person name="Pachter L."/>
            <person name="Papaceit M."/>
            <person name="Parisi M.J."/>
            <person name="Parisi M."/>
            <person name="Parts L."/>
            <person name="Pedersen J.S."/>
            <person name="Pesole G."/>
            <person name="Phillippy A.M."/>
            <person name="Ponting C.P."/>
            <person name="Pop M."/>
            <person name="Porcelli D."/>
            <person name="Powell J.R."/>
            <person name="Prohaska S."/>
            <person name="Pruitt K."/>
            <person name="Puig M."/>
            <person name="Quesneville H."/>
            <person name="Ram K.R."/>
            <person name="Rand D."/>
            <person name="Rasmussen M.D."/>
            <person name="Reed L.K."/>
            <person name="Reenan R."/>
            <person name="Reily A."/>
            <person name="Remington K.A."/>
            <person name="Rieger T.T."/>
            <person name="Ritchie M.G."/>
            <person name="Robin C."/>
            <person name="Rogers Y.H."/>
            <person name="Rohde C."/>
            <person name="Rozas J."/>
            <person name="Rubenfield M.J."/>
            <person name="Ruiz A."/>
            <person name="Russo S."/>
            <person name="Salzberg S.L."/>
            <person name="Sanchez-Gracia A."/>
            <person name="Saranga D.J."/>
            <person name="Sato H."/>
            <person name="Schaeffer S.W."/>
            <person name="Schatz M.C."/>
            <person name="Schlenke T."/>
            <person name="Schwartz R."/>
            <person name="Segarra C."/>
            <person name="Singh R.S."/>
            <person name="Sirot L."/>
            <person name="Sirota M."/>
            <person name="Sisneros N.B."/>
            <person name="Smith C.D."/>
            <person name="Smith T.F."/>
            <person name="Spieth J."/>
            <person name="Stage D.E."/>
            <person name="Stark A."/>
            <person name="Stephan W."/>
            <person name="Strausberg R.L."/>
            <person name="Strempel S."/>
            <person name="Sturgill D."/>
            <person name="Sutton G."/>
            <person name="Sutton G.G."/>
            <person name="Tao W."/>
            <person name="Teichmann S."/>
            <person name="Tobari Y.N."/>
            <person name="Tomimura Y."/>
            <person name="Tsolas J.M."/>
            <person name="Valente V.L."/>
            <person name="Venter E."/>
            <person name="Venter J.C."/>
            <person name="Vicario S."/>
            <person name="Vieira F.G."/>
            <person name="Vilella A.J."/>
            <person name="Villasante A."/>
            <person name="Walenz B."/>
            <person name="Wang J."/>
            <person name="Wasserman M."/>
            <person name="Watts T."/>
            <person name="Wilson D."/>
            <person name="Wilson R.K."/>
            <person name="Wing R.A."/>
            <person name="Wolfner M.F."/>
            <person name="Wong A."/>
            <person name="Wong G.K."/>
            <person name="Wu C.I."/>
            <person name="Wu G."/>
            <person name="Yamamoto D."/>
            <person name="Yang H.P."/>
            <person name="Yang S.P."/>
            <person name="Yorke J.A."/>
            <person name="Yoshida K."/>
            <person name="Zdobnov E."/>
            <person name="Zhang P."/>
            <person name="Zhang Y."/>
            <person name="Zimin A.V."/>
            <person name="Baldwin J."/>
            <person name="Abdouelleil A."/>
            <person name="Abdulkadir J."/>
            <person name="Abebe A."/>
            <person name="Abera B."/>
            <person name="Abreu J."/>
            <person name="Acer S.C."/>
            <person name="Aftuck L."/>
            <person name="Alexander A."/>
            <person name="An P."/>
            <person name="Anderson E."/>
            <person name="Anderson S."/>
            <person name="Arachi H."/>
            <person name="Azer M."/>
            <person name="Bachantsang P."/>
            <person name="Barry A."/>
            <person name="Bayul T."/>
            <person name="Berlin A."/>
            <person name="Bessette D."/>
            <person name="Bloom T."/>
            <person name="Blye J."/>
            <person name="Boguslavskiy L."/>
            <person name="Bonnet C."/>
            <person name="Boukhgalter B."/>
            <person name="Bourzgui I."/>
            <person name="Brown A."/>
            <person name="Cahill P."/>
            <person name="Channer S."/>
            <person name="Cheshatsang Y."/>
            <person name="Chuda L."/>
            <person name="Citroen M."/>
            <person name="Collymore A."/>
            <person name="Cooke P."/>
            <person name="Costello M."/>
            <person name="D'Aco K."/>
            <person name="Daza R."/>
            <person name="De Haan G."/>
            <person name="DeGray S."/>
            <person name="DeMaso C."/>
            <person name="Dhargay N."/>
            <person name="Dooley K."/>
            <person name="Dooley E."/>
            <person name="Doricent M."/>
            <person name="Dorje P."/>
            <person name="Dorjee K."/>
            <person name="Dupes A."/>
            <person name="Elong R."/>
            <person name="Falk J."/>
            <person name="Farina A."/>
            <person name="Faro S."/>
            <person name="Ferguson D."/>
            <person name="Fisher S."/>
            <person name="Foley C.D."/>
            <person name="Franke A."/>
            <person name="Friedrich D."/>
            <person name="Gadbois L."/>
            <person name="Gearin G."/>
            <person name="Gearin C.R."/>
            <person name="Giannoukos G."/>
            <person name="Goode T."/>
            <person name="Graham J."/>
            <person name="Grandbois E."/>
            <person name="Grewal S."/>
            <person name="Gyaltsen K."/>
            <person name="Hafez N."/>
            <person name="Hagos B."/>
            <person name="Hall J."/>
            <person name="Henson C."/>
            <person name="Hollinger A."/>
            <person name="Honan T."/>
            <person name="Huard M.D."/>
            <person name="Hughes L."/>
            <person name="Hurhula B."/>
            <person name="Husby M.E."/>
            <person name="Kamat A."/>
            <person name="Kanga B."/>
            <person name="Kashin S."/>
            <person name="Khazanovich D."/>
            <person name="Kisner P."/>
            <person name="Lance K."/>
            <person name="Lara M."/>
            <person name="Lee W."/>
            <person name="Lennon N."/>
            <person name="Letendre F."/>
            <person name="LeVine R."/>
            <person name="Lipovsky A."/>
            <person name="Liu X."/>
            <person name="Liu J."/>
            <person name="Liu S."/>
            <person name="Lokyitsang T."/>
            <person name="Lokyitsang Y."/>
            <person name="Lubonja R."/>
            <person name="Lui A."/>
            <person name="MacDonald P."/>
            <person name="Magnisalis V."/>
            <person name="Maru K."/>
            <person name="Matthews C."/>
            <person name="McCusker W."/>
            <person name="McDonough S."/>
            <person name="Mehta T."/>
            <person name="Meldrim J."/>
            <person name="Meneus L."/>
            <person name="Mihai O."/>
            <person name="Mihalev A."/>
            <person name="Mihova T."/>
            <person name="Mittelman R."/>
            <person name="Mlenga V."/>
            <person name="Montmayeur A."/>
            <person name="Mulrain L."/>
            <person name="Navidi A."/>
            <person name="Naylor J."/>
            <person name="Negash T."/>
            <person name="Nguyen T."/>
            <person name="Nguyen N."/>
            <person name="Nicol R."/>
            <person name="Norbu C."/>
            <person name="Norbu N."/>
            <person name="Novod N."/>
            <person name="O'Neill B."/>
            <person name="Osman S."/>
            <person name="Markiewicz E."/>
            <person name="Oyono O.L."/>
            <person name="Patti C."/>
            <person name="Phunkhang P."/>
            <person name="Pierre F."/>
            <person name="Priest M."/>
            <person name="Raghuraman S."/>
            <person name="Rege F."/>
            <person name="Reyes R."/>
            <person name="Rise C."/>
            <person name="Rogov P."/>
            <person name="Ross K."/>
            <person name="Ryan E."/>
            <person name="Settipalli S."/>
            <person name="Shea T."/>
            <person name="Sherpa N."/>
            <person name="Shi L."/>
            <person name="Shih D."/>
            <person name="Sparrow T."/>
            <person name="Spaulding J."/>
            <person name="Stalker J."/>
            <person name="Stange-Thomann N."/>
            <person name="Stavropoulos S."/>
            <person name="Stone C."/>
            <person name="Strader C."/>
            <person name="Tesfaye S."/>
            <person name="Thomson T."/>
            <person name="Thoulutsang Y."/>
            <person name="Thoulutsang D."/>
            <person name="Topham K."/>
            <person name="Topping I."/>
            <person name="Tsamla T."/>
            <person name="Vassiliev H."/>
            <person name="Vo A."/>
            <person name="Wangchuk T."/>
            <person name="Wangdi T."/>
            <person name="Weiand M."/>
            <person name="Wilkinson J."/>
            <person name="Wilson A."/>
            <person name="Yadav S."/>
            <person name="Young G."/>
            <person name="Yu Q."/>
            <person name="Zembek L."/>
            <person name="Zhong D."/>
            <person name="Zimmer A."/>
            <person name="Zwirko Z."/>
            <person name="Jaffe D.B."/>
            <person name="Alvarez P."/>
            <person name="Brockman W."/>
            <person name="Butler J."/>
            <person name="Chin C."/>
            <person name="Gnerre S."/>
            <person name="Grabherr M."/>
            <person name="Kleber M."/>
            <person name="Mauceli E."/>
            <person name="MacCallum I."/>
        </authorList>
    </citation>
    <scope>NUCLEOTIDE SEQUENCE [LARGE SCALE GENOMIC DNA]</scope>
    <source>
        <strain evidence="14">Tucson 14030-0811.24</strain>
    </source>
</reference>
<dbReference type="FunCoup" id="B4N9L0">
    <property type="interactions" value="14"/>
</dbReference>